<dbReference type="Proteomes" id="UP000250235">
    <property type="component" value="Unassembled WGS sequence"/>
</dbReference>
<sequence length="91" mass="10584">MIVDRSDLIVDRSYDEATVMRLNRMFIYWTWPAPGPLGRLKPITYLIRPRATMRHTRYNLAVIAAHPLPHASSRRRPPIAAARRCHHPVFA</sequence>
<accession>A0A2Z7A3J0</accession>
<reference evidence="1 2" key="1">
    <citation type="journal article" date="2015" name="Proc. Natl. Acad. Sci. U.S.A.">
        <title>The resurrection genome of Boea hygrometrica: A blueprint for survival of dehydration.</title>
        <authorList>
            <person name="Xiao L."/>
            <person name="Yang G."/>
            <person name="Zhang L."/>
            <person name="Yang X."/>
            <person name="Zhao S."/>
            <person name="Ji Z."/>
            <person name="Zhou Q."/>
            <person name="Hu M."/>
            <person name="Wang Y."/>
            <person name="Chen M."/>
            <person name="Xu Y."/>
            <person name="Jin H."/>
            <person name="Xiao X."/>
            <person name="Hu G."/>
            <person name="Bao F."/>
            <person name="Hu Y."/>
            <person name="Wan P."/>
            <person name="Li L."/>
            <person name="Deng X."/>
            <person name="Kuang T."/>
            <person name="Xiang C."/>
            <person name="Zhu J.K."/>
            <person name="Oliver M.J."/>
            <person name="He Y."/>
        </authorList>
    </citation>
    <scope>NUCLEOTIDE SEQUENCE [LARGE SCALE GENOMIC DNA]</scope>
    <source>
        <strain evidence="2">cv. XS01</strain>
    </source>
</reference>
<name>A0A2Z7A3J0_9LAMI</name>
<dbReference type="AlphaFoldDB" id="A0A2Z7A3J0"/>
<proteinExistence type="predicted"/>
<protein>
    <submittedName>
        <fullName evidence="1">Uncharacterized protein</fullName>
    </submittedName>
</protein>
<evidence type="ECO:0000313" key="1">
    <source>
        <dbReference type="EMBL" id="KZV07091.1"/>
    </source>
</evidence>
<evidence type="ECO:0000313" key="2">
    <source>
        <dbReference type="Proteomes" id="UP000250235"/>
    </source>
</evidence>
<organism evidence="1 2">
    <name type="scientific">Dorcoceras hygrometricum</name>
    <dbReference type="NCBI Taxonomy" id="472368"/>
    <lineage>
        <taxon>Eukaryota</taxon>
        <taxon>Viridiplantae</taxon>
        <taxon>Streptophyta</taxon>
        <taxon>Embryophyta</taxon>
        <taxon>Tracheophyta</taxon>
        <taxon>Spermatophyta</taxon>
        <taxon>Magnoliopsida</taxon>
        <taxon>eudicotyledons</taxon>
        <taxon>Gunneridae</taxon>
        <taxon>Pentapetalae</taxon>
        <taxon>asterids</taxon>
        <taxon>lamiids</taxon>
        <taxon>Lamiales</taxon>
        <taxon>Gesneriaceae</taxon>
        <taxon>Didymocarpoideae</taxon>
        <taxon>Trichosporeae</taxon>
        <taxon>Loxocarpinae</taxon>
        <taxon>Dorcoceras</taxon>
    </lineage>
</organism>
<keyword evidence="2" id="KW-1185">Reference proteome</keyword>
<gene>
    <name evidence="1" type="ORF">F511_45427</name>
</gene>
<dbReference type="EMBL" id="KV043952">
    <property type="protein sequence ID" value="KZV07091.1"/>
    <property type="molecule type" value="Genomic_DNA"/>
</dbReference>